<keyword evidence="2" id="KW-0186">Copper</keyword>
<keyword evidence="2" id="KW-0479">Metal-binding</keyword>
<dbReference type="Proteomes" id="UP000321055">
    <property type="component" value="Unassembled WGS sequence"/>
</dbReference>
<feature type="binding site" evidence="2">
    <location>
        <position position="58"/>
    </location>
    <ligand>
        <name>Cu cation</name>
        <dbReference type="ChEBI" id="CHEBI:23378"/>
    </ligand>
</feature>
<organism evidence="4 5">
    <name type="scientific">Nitrosomonas oligotropha</name>
    <dbReference type="NCBI Taxonomy" id="42354"/>
    <lineage>
        <taxon>Bacteria</taxon>
        <taxon>Pseudomonadati</taxon>
        <taxon>Pseudomonadota</taxon>
        <taxon>Betaproteobacteria</taxon>
        <taxon>Nitrosomonadales</taxon>
        <taxon>Nitrosomonadaceae</taxon>
        <taxon>Nitrosomonas</taxon>
    </lineage>
</organism>
<dbReference type="Gene3D" id="3.40.30.10">
    <property type="entry name" value="Glutaredoxin"/>
    <property type="match status" value="1"/>
</dbReference>
<dbReference type="SUPFAM" id="SSF52833">
    <property type="entry name" value="Thioredoxin-like"/>
    <property type="match status" value="1"/>
</dbReference>
<dbReference type="InterPro" id="IPR003782">
    <property type="entry name" value="SCO1/SenC"/>
</dbReference>
<comment type="caution">
    <text evidence="4">The sequence shown here is derived from an EMBL/GenBank/DDBJ whole genome shotgun (WGS) entry which is preliminary data.</text>
</comment>
<dbReference type="CDD" id="cd02968">
    <property type="entry name" value="SCO"/>
    <property type="match status" value="1"/>
</dbReference>
<feature type="binding site" evidence="2">
    <location>
        <position position="54"/>
    </location>
    <ligand>
        <name>Cu cation</name>
        <dbReference type="ChEBI" id="CHEBI:23378"/>
    </ligand>
</feature>
<dbReference type="InterPro" id="IPR036249">
    <property type="entry name" value="Thioredoxin-like_sf"/>
</dbReference>
<gene>
    <name evidence="4" type="ORF">E6Q60_06910</name>
</gene>
<comment type="similarity">
    <text evidence="1">Belongs to the SCO1/2 family.</text>
</comment>
<sequence length="184" mass="20778">MVTLLVLTQVDTKAATVILPRAIPLQAESIAHLRQAHANEGNNWQLVVFGFSHCKDVCPISMANLAMLVKAAADEQIPINGTFVTVDPDRDSAATLSQYTQNFSSKISYLRFEGEELERFKKTFGVEVIFYTKNEGNLSNYQVDHSTSAFLIDREGRIRVMFDALKDANDIVRMFREKKDLFKV</sequence>
<dbReference type="AlphaFoldDB" id="A0A5C7VUF1"/>
<reference evidence="4 5" key="1">
    <citation type="submission" date="2018-09" db="EMBL/GenBank/DDBJ databases">
        <title>Metagenome Assembled Genomes from an Advanced Water Purification Facility.</title>
        <authorList>
            <person name="Stamps B.W."/>
            <person name="Spear J.R."/>
        </authorList>
    </citation>
    <scope>NUCLEOTIDE SEQUENCE [LARGE SCALE GENOMIC DNA]</scope>
    <source>
        <strain evidence="4">Bin_54_1</strain>
    </source>
</reference>
<evidence type="ECO:0000256" key="1">
    <source>
        <dbReference type="ARBA" id="ARBA00010996"/>
    </source>
</evidence>
<dbReference type="PANTHER" id="PTHR12151">
    <property type="entry name" value="ELECTRON TRANSPORT PROTIN SCO1/SENC FAMILY MEMBER"/>
    <property type="match status" value="1"/>
</dbReference>
<protein>
    <submittedName>
        <fullName evidence="4">SCO family protein</fullName>
    </submittedName>
</protein>
<dbReference type="Pfam" id="PF02630">
    <property type="entry name" value="SCO1-SenC"/>
    <property type="match status" value="1"/>
</dbReference>
<feature type="disulfide bond" description="Redox-active" evidence="3">
    <location>
        <begin position="54"/>
        <end position="58"/>
    </location>
</feature>
<proteinExistence type="inferred from homology"/>
<dbReference type="PANTHER" id="PTHR12151:SF25">
    <property type="entry name" value="LINALOOL DEHYDRATASE_ISOMERASE DOMAIN-CONTAINING PROTEIN"/>
    <property type="match status" value="1"/>
</dbReference>
<dbReference type="EMBL" id="SSFX01000045">
    <property type="protein sequence ID" value="TXI28649.1"/>
    <property type="molecule type" value="Genomic_DNA"/>
</dbReference>
<evidence type="ECO:0000256" key="2">
    <source>
        <dbReference type="PIRSR" id="PIRSR603782-1"/>
    </source>
</evidence>
<keyword evidence="3" id="KW-1015">Disulfide bond</keyword>
<dbReference type="GO" id="GO:0046872">
    <property type="term" value="F:metal ion binding"/>
    <property type="evidence" value="ECO:0007669"/>
    <property type="project" value="UniProtKB-KW"/>
</dbReference>
<evidence type="ECO:0000256" key="3">
    <source>
        <dbReference type="PIRSR" id="PIRSR603782-2"/>
    </source>
</evidence>
<name>A0A5C7VUF1_9PROT</name>
<feature type="binding site" evidence="2">
    <location>
        <position position="145"/>
    </location>
    <ligand>
        <name>Cu cation</name>
        <dbReference type="ChEBI" id="CHEBI:23378"/>
    </ligand>
</feature>
<evidence type="ECO:0000313" key="4">
    <source>
        <dbReference type="EMBL" id="TXI28649.1"/>
    </source>
</evidence>
<evidence type="ECO:0000313" key="5">
    <source>
        <dbReference type="Proteomes" id="UP000321055"/>
    </source>
</evidence>
<accession>A0A5C7VUF1</accession>